<evidence type="ECO:0000313" key="10">
    <source>
        <dbReference type="Proteomes" id="UP001519287"/>
    </source>
</evidence>
<sequence>MIYLVRAFAILGVIFVHVSSIPIGAIVDKTSFMFLYFNFLNIFNRFGTPTFIFLSAFVLFYNYYDRPMNKKLMLTFFQRRFLYILLPYLFCSIYYYVIQIYYSYGETWQQFAQQASLADFLHMLLWGKAFYHLYFVFISIQFYVLFPILLWIFQRKPSITKHLIWIGFVLQLGFALYNHFSLKYADTGQLAISYIANYFLGAYCGIYYNSIKEWIIITKKALFTSKAFVWIALWIIWITASLGDVYLWYWTRVTDSTTNSLYYQGLTFVHAYTTSLVLMQLSSLLYRKLHPRVTNVLIHLGVASFGIYIVHAGVLFFYFKISAVYKPVIYYLYVGGGYLASLLISWALVGLAHKYFRNSWLLFGSQPKYSPYLETRRPAYFRQNEKSLSN</sequence>
<feature type="transmembrane region" description="Helical" evidence="7">
    <location>
        <begin position="188"/>
        <end position="208"/>
    </location>
</feature>
<evidence type="ECO:0000313" key="9">
    <source>
        <dbReference type="EMBL" id="MBP1993904.1"/>
    </source>
</evidence>
<evidence type="ECO:0000256" key="1">
    <source>
        <dbReference type="ARBA" id="ARBA00004651"/>
    </source>
</evidence>
<feature type="transmembrane region" description="Helical" evidence="7">
    <location>
        <begin position="330"/>
        <end position="352"/>
    </location>
</feature>
<feature type="transmembrane region" description="Helical" evidence="7">
    <location>
        <begin position="81"/>
        <end position="102"/>
    </location>
</feature>
<feature type="transmembrane region" description="Helical" evidence="7">
    <location>
        <begin position="261"/>
        <end position="285"/>
    </location>
</feature>
<evidence type="ECO:0000259" key="8">
    <source>
        <dbReference type="Pfam" id="PF01757"/>
    </source>
</evidence>
<keyword evidence="10" id="KW-1185">Reference proteome</keyword>
<feature type="transmembrane region" description="Helical" evidence="7">
    <location>
        <begin position="228"/>
        <end position="249"/>
    </location>
</feature>
<evidence type="ECO:0000256" key="7">
    <source>
        <dbReference type="SAM" id="Phobius"/>
    </source>
</evidence>
<comment type="subcellular location">
    <subcellularLocation>
        <location evidence="1">Cell membrane</location>
        <topology evidence="1">Multi-pass membrane protein</topology>
    </subcellularLocation>
</comment>
<keyword evidence="3" id="KW-1003">Cell membrane</keyword>
<proteinExistence type="inferred from homology"/>
<dbReference type="InterPro" id="IPR002656">
    <property type="entry name" value="Acyl_transf_3_dom"/>
</dbReference>
<evidence type="ECO:0000256" key="5">
    <source>
        <dbReference type="ARBA" id="ARBA00022989"/>
    </source>
</evidence>
<dbReference type="EMBL" id="JAGGLB010000022">
    <property type="protein sequence ID" value="MBP1993904.1"/>
    <property type="molecule type" value="Genomic_DNA"/>
</dbReference>
<keyword evidence="4 7" id="KW-0812">Transmembrane</keyword>
<protein>
    <submittedName>
        <fullName evidence="9">Peptidoglycan/LPS O-acetylase OafA/YrhL</fullName>
    </submittedName>
</protein>
<evidence type="ECO:0000256" key="2">
    <source>
        <dbReference type="ARBA" id="ARBA00007400"/>
    </source>
</evidence>
<dbReference type="PANTHER" id="PTHR40074:SF2">
    <property type="entry name" value="O-ACETYLTRANSFERASE WECH"/>
    <property type="match status" value="1"/>
</dbReference>
<feature type="transmembrane region" description="Helical" evidence="7">
    <location>
        <begin position="297"/>
        <end position="318"/>
    </location>
</feature>
<feature type="transmembrane region" description="Helical" evidence="7">
    <location>
        <begin position="163"/>
        <end position="182"/>
    </location>
</feature>
<comment type="caution">
    <text evidence="9">The sequence shown here is derived from an EMBL/GenBank/DDBJ whole genome shotgun (WGS) entry which is preliminary data.</text>
</comment>
<feature type="transmembrane region" description="Helical" evidence="7">
    <location>
        <begin position="7"/>
        <end position="27"/>
    </location>
</feature>
<dbReference type="Proteomes" id="UP001519287">
    <property type="component" value="Unassembled WGS sequence"/>
</dbReference>
<reference evidence="9 10" key="1">
    <citation type="submission" date="2021-03" db="EMBL/GenBank/DDBJ databases">
        <title>Genomic Encyclopedia of Type Strains, Phase IV (KMG-IV): sequencing the most valuable type-strain genomes for metagenomic binning, comparative biology and taxonomic classification.</title>
        <authorList>
            <person name="Goeker M."/>
        </authorList>
    </citation>
    <scope>NUCLEOTIDE SEQUENCE [LARGE SCALE GENOMIC DNA]</scope>
    <source>
        <strain evidence="9 10">DSM 26048</strain>
    </source>
</reference>
<feature type="transmembrane region" description="Helical" evidence="7">
    <location>
        <begin position="33"/>
        <end position="60"/>
    </location>
</feature>
<evidence type="ECO:0000256" key="3">
    <source>
        <dbReference type="ARBA" id="ARBA00022475"/>
    </source>
</evidence>
<keyword evidence="6 7" id="KW-0472">Membrane</keyword>
<dbReference type="RefSeq" id="WP_209975775.1">
    <property type="nucleotide sequence ID" value="NZ_JAGGLB010000022.1"/>
</dbReference>
<organism evidence="9 10">
    <name type="scientific">Paenibacillus eucommiae</name>
    <dbReference type="NCBI Taxonomy" id="1355755"/>
    <lineage>
        <taxon>Bacteria</taxon>
        <taxon>Bacillati</taxon>
        <taxon>Bacillota</taxon>
        <taxon>Bacilli</taxon>
        <taxon>Bacillales</taxon>
        <taxon>Paenibacillaceae</taxon>
        <taxon>Paenibacillus</taxon>
    </lineage>
</organism>
<dbReference type="Pfam" id="PF01757">
    <property type="entry name" value="Acyl_transf_3"/>
    <property type="match status" value="1"/>
</dbReference>
<gene>
    <name evidence="9" type="ORF">J2Z66_005530</name>
</gene>
<feature type="domain" description="Acyltransferase 3" evidence="8">
    <location>
        <begin position="4"/>
        <end position="348"/>
    </location>
</feature>
<evidence type="ECO:0000256" key="6">
    <source>
        <dbReference type="ARBA" id="ARBA00023136"/>
    </source>
</evidence>
<name>A0ABS4J243_9BACL</name>
<dbReference type="PANTHER" id="PTHR40074">
    <property type="entry name" value="O-ACETYLTRANSFERASE WECH"/>
    <property type="match status" value="1"/>
</dbReference>
<feature type="transmembrane region" description="Helical" evidence="7">
    <location>
        <begin position="129"/>
        <end position="151"/>
    </location>
</feature>
<accession>A0ABS4J243</accession>
<keyword evidence="5 7" id="KW-1133">Transmembrane helix</keyword>
<comment type="similarity">
    <text evidence="2">Belongs to the acyltransferase 3 family.</text>
</comment>
<evidence type="ECO:0000256" key="4">
    <source>
        <dbReference type="ARBA" id="ARBA00022692"/>
    </source>
</evidence>